<accession>A0A1F7VCY1</accession>
<name>A0A1F7VCY1_9BACT</name>
<reference evidence="2 3" key="1">
    <citation type="journal article" date="2016" name="Nat. Commun.">
        <title>Thousands of microbial genomes shed light on interconnected biogeochemical processes in an aquifer system.</title>
        <authorList>
            <person name="Anantharaman K."/>
            <person name="Brown C.T."/>
            <person name="Hug L.A."/>
            <person name="Sharon I."/>
            <person name="Castelle C.J."/>
            <person name="Probst A.J."/>
            <person name="Thomas B.C."/>
            <person name="Singh A."/>
            <person name="Wilkins M.J."/>
            <person name="Karaoz U."/>
            <person name="Brodie E.L."/>
            <person name="Williams K.H."/>
            <person name="Hubbard S.S."/>
            <person name="Banfield J.F."/>
        </authorList>
    </citation>
    <scope>NUCLEOTIDE SEQUENCE [LARGE SCALE GENOMIC DNA]</scope>
</reference>
<keyword evidence="1" id="KW-0472">Membrane</keyword>
<dbReference type="GO" id="GO:0016020">
    <property type="term" value="C:membrane"/>
    <property type="evidence" value="ECO:0007669"/>
    <property type="project" value="InterPro"/>
</dbReference>
<organism evidence="2 3">
    <name type="scientific">Candidatus Uhrbacteria bacterium RIFCSPLOWO2_02_FULL_48_18</name>
    <dbReference type="NCBI Taxonomy" id="1802408"/>
    <lineage>
        <taxon>Bacteria</taxon>
        <taxon>Candidatus Uhriibacteriota</taxon>
    </lineage>
</organism>
<dbReference type="AlphaFoldDB" id="A0A1F7VCY1"/>
<keyword evidence="1" id="KW-0812">Transmembrane</keyword>
<dbReference type="EMBL" id="MGEQ01000001">
    <property type="protein sequence ID" value="OGL88305.1"/>
    <property type="molecule type" value="Genomic_DNA"/>
</dbReference>
<keyword evidence="1" id="KW-1133">Transmembrane helix</keyword>
<proteinExistence type="predicted"/>
<sequence>MPGNTKLVRTVDHLAYLSVIVPLMTIPQFITIFAHHNASNLSLITWGTYLVSAVYWTTYGWLHKEAPIWFPNSLMVLVDIGVVVGILLYG</sequence>
<evidence type="ECO:0000313" key="3">
    <source>
        <dbReference type="Proteomes" id="UP000176593"/>
    </source>
</evidence>
<feature type="transmembrane region" description="Helical" evidence="1">
    <location>
        <begin position="68"/>
        <end position="89"/>
    </location>
</feature>
<feature type="transmembrane region" description="Helical" evidence="1">
    <location>
        <begin position="41"/>
        <end position="62"/>
    </location>
</feature>
<feature type="transmembrane region" description="Helical" evidence="1">
    <location>
        <begin position="14"/>
        <end position="34"/>
    </location>
</feature>
<dbReference type="Gene3D" id="1.20.1280.290">
    <property type="match status" value="1"/>
</dbReference>
<dbReference type="Pfam" id="PF03083">
    <property type="entry name" value="MtN3_slv"/>
    <property type="match status" value="1"/>
</dbReference>
<dbReference type="Proteomes" id="UP000176593">
    <property type="component" value="Unassembled WGS sequence"/>
</dbReference>
<evidence type="ECO:0000256" key="1">
    <source>
        <dbReference type="SAM" id="Phobius"/>
    </source>
</evidence>
<evidence type="ECO:0000313" key="2">
    <source>
        <dbReference type="EMBL" id="OGL88305.1"/>
    </source>
</evidence>
<comment type="caution">
    <text evidence="2">The sequence shown here is derived from an EMBL/GenBank/DDBJ whole genome shotgun (WGS) entry which is preliminary data.</text>
</comment>
<dbReference type="InterPro" id="IPR004316">
    <property type="entry name" value="SWEET_rpt"/>
</dbReference>
<gene>
    <name evidence="2" type="ORF">A3I41_01055</name>
</gene>
<protein>
    <submittedName>
        <fullName evidence="2">Uncharacterized protein</fullName>
    </submittedName>
</protein>